<reference evidence="1 2" key="1">
    <citation type="journal article" date="2019" name="Commun. Biol.">
        <title>The bagworm genome reveals a unique fibroin gene that provides high tensile strength.</title>
        <authorList>
            <person name="Kono N."/>
            <person name="Nakamura H."/>
            <person name="Ohtoshi R."/>
            <person name="Tomita M."/>
            <person name="Numata K."/>
            <person name="Arakawa K."/>
        </authorList>
    </citation>
    <scope>NUCLEOTIDE SEQUENCE [LARGE SCALE GENOMIC DNA]</scope>
</reference>
<dbReference type="Proteomes" id="UP000299102">
    <property type="component" value="Unassembled WGS sequence"/>
</dbReference>
<evidence type="ECO:0000313" key="2">
    <source>
        <dbReference type="Proteomes" id="UP000299102"/>
    </source>
</evidence>
<keyword evidence="2" id="KW-1185">Reference proteome</keyword>
<dbReference type="EMBL" id="BGZK01000150">
    <property type="protein sequence ID" value="GBP23382.1"/>
    <property type="molecule type" value="Genomic_DNA"/>
</dbReference>
<proteinExistence type="predicted"/>
<comment type="caution">
    <text evidence="1">The sequence shown here is derived from an EMBL/GenBank/DDBJ whole genome shotgun (WGS) entry which is preliminary data.</text>
</comment>
<evidence type="ECO:0000313" key="1">
    <source>
        <dbReference type="EMBL" id="GBP23382.1"/>
    </source>
</evidence>
<sequence length="114" mass="13481">MGAAETDRRAERPPGRLVPIYNKEIQRRREKRCIRCMLRCWWRYMTVQLRPRKKSGSRPYGTFKMNQHQCDIAAHQAHGNKWSPRISVMPVMLLLWYWGAKTQAILCACDNFAS</sequence>
<accession>A0A4C1UAH4</accession>
<name>A0A4C1UAH4_EUMVA</name>
<dbReference type="AlphaFoldDB" id="A0A4C1UAH4"/>
<protein>
    <submittedName>
        <fullName evidence="1">Uncharacterized protein</fullName>
    </submittedName>
</protein>
<organism evidence="1 2">
    <name type="scientific">Eumeta variegata</name>
    <name type="common">Bagworm moth</name>
    <name type="synonym">Eumeta japonica</name>
    <dbReference type="NCBI Taxonomy" id="151549"/>
    <lineage>
        <taxon>Eukaryota</taxon>
        <taxon>Metazoa</taxon>
        <taxon>Ecdysozoa</taxon>
        <taxon>Arthropoda</taxon>
        <taxon>Hexapoda</taxon>
        <taxon>Insecta</taxon>
        <taxon>Pterygota</taxon>
        <taxon>Neoptera</taxon>
        <taxon>Endopterygota</taxon>
        <taxon>Lepidoptera</taxon>
        <taxon>Glossata</taxon>
        <taxon>Ditrysia</taxon>
        <taxon>Tineoidea</taxon>
        <taxon>Psychidae</taxon>
        <taxon>Oiketicinae</taxon>
        <taxon>Eumeta</taxon>
    </lineage>
</organism>
<gene>
    <name evidence="1" type="ORF">EVAR_22240_1</name>
</gene>